<name>A0A367QWG4_9NOSO</name>
<sequence length="94" mass="11278">MNQIQLTLIISYVLISCYFFSNWLRFSLRHPSSSPEEKFLSFVMFIITTIFWPLTIPISLLEIFKKRKLEFSNVIPILLTMFAFSVSYYLIYLY</sequence>
<proteinExistence type="predicted"/>
<accession>A0A367QWG4</accession>
<dbReference type="Proteomes" id="UP000252107">
    <property type="component" value="Unassembled WGS sequence"/>
</dbReference>
<keyword evidence="3" id="KW-1185">Reference proteome</keyword>
<feature type="transmembrane region" description="Helical" evidence="1">
    <location>
        <begin position="39"/>
        <end position="61"/>
    </location>
</feature>
<reference evidence="2" key="1">
    <citation type="submission" date="2016-04" db="EMBL/GenBank/DDBJ databases">
        <authorList>
            <person name="Tabuchi Yagui T.R."/>
        </authorList>
    </citation>
    <scope>NUCLEOTIDE SEQUENCE [LARGE SCALE GENOMIC DNA]</scope>
    <source>
        <strain evidence="2">NIES-26</strain>
    </source>
</reference>
<organism evidence="2 3">
    <name type="scientific">Nostoc minutum NIES-26</name>
    <dbReference type="NCBI Taxonomy" id="1844469"/>
    <lineage>
        <taxon>Bacteria</taxon>
        <taxon>Bacillati</taxon>
        <taxon>Cyanobacteriota</taxon>
        <taxon>Cyanophyceae</taxon>
        <taxon>Nostocales</taxon>
        <taxon>Nostocaceae</taxon>
        <taxon>Nostoc</taxon>
    </lineage>
</organism>
<evidence type="ECO:0000256" key="1">
    <source>
        <dbReference type="SAM" id="Phobius"/>
    </source>
</evidence>
<comment type="caution">
    <text evidence="2">The sequence shown here is derived from an EMBL/GenBank/DDBJ whole genome shotgun (WGS) entry which is preliminary data.</text>
</comment>
<evidence type="ECO:0000313" key="2">
    <source>
        <dbReference type="EMBL" id="RCJ27552.1"/>
    </source>
</evidence>
<gene>
    <name evidence="2" type="ORF">A6770_25640</name>
</gene>
<keyword evidence="1" id="KW-1133">Transmembrane helix</keyword>
<feature type="transmembrane region" description="Helical" evidence="1">
    <location>
        <begin position="7"/>
        <end position="24"/>
    </location>
</feature>
<protein>
    <submittedName>
        <fullName evidence="2">Uncharacterized protein</fullName>
    </submittedName>
</protein>
<keyword evidence="1" id="KW-0812">Transmembrane</keyword>
<evidence type="ECO:0000313" key="3">
    <source>
        <dbReference type="Proteomes" id="UP000252107"/>
    </source>
</evidence>
<feature type="transmembrane region" description="Helical" evidence="1">
    <location>
        <begin position="73"/>
        <end position="91"/>
    </location>
</feature>
<keyword evidence="1" id="KW-0472">Membrane</keyword>
<dbReference type="AlphaFoldDB" id="A0A367QWG4"/>
<dbReference type="EMBL" id="LXQD01000304">
    <property type="protein sequence ID" value="RCJ27552.1"/>
    <property type="molecule type" value="Genomic_DNA"/>
</dbReference>